<keyword evidence="4" id="KW-1185">Reference proteome</keyword>
<dbReference type="KEGG" id="sdyn:Mal52_36030"/>
<gene>
    <name evidence="3" type="ORF">Mal52_36030</name>
</gene>
<feature type="compositionally biased region" description="Basic and acidic residues" evidence="1">
    <location>
        <begin position="322"/>
        <end position="339"/>
    </location>
</feature>
<dbReference type="CDD" id="cd00688">
    <property type="entry name" value="ISOPREN_C2_like"/>
    <property type="match status" value="1"/>
</dbReference>
<feature type="compositionally biased region" description="Basic and acidic residues" evidence="1">
    <location>
        <begin position="206"/>
        <end position="232"/>
    </location>
</feature>
<proteinExistence type="predicted"/>
<evidence type="ECO:0000313" key="3">
    <source>
        <dbReference type="EMBL" id="QDU45115.1"/>
    </source>
</evidence>
<keyword evidence="2" id="KW-1133">Transmembrane helix</keyword>
<feature type="region of interest" description="Disordered" evidence="1">
    <location>
        <begin position="109"/>
        <end position="149"/>
    </location>
</feature>
<dbReference type="SUPFAM" id="SSF48239">
    <property type="entry name" value="Terpenoid cyclases/Protein prenyltransferases"/>
    <property type="match status" value="1"/>
</dbReference>
<feature type="compositionally biased region" description="Polar residues" evidence="1">
    <location>
        <begin position="250"/>
        <end position="260"/>
    </location>
</feature>
<organism evidence="3 4">
    <name type="scientific">Symmachiella dynata</name>
    <dbReference type="NCBI Taxonomy" id="2527995"/>
    <lineage>
        <taxon>Bacteria</taxon>
        <taxon>Pseudomonadati</taxon>
        <taxon>Planctomycetota</taxon>
        <taxon>Planctomycetia</taxon>
        <taxon>Planctomycetales</taxon>
        <taxon>Planctomycetaceae</taxon>
        <taxon>Symmachiella</taxon>
    </lineage>
</organism>
<dbReference type="InterPro" id="IPR008930">
    <property type="entry name" value="Terpenoid_cyclase/PrenylTrfase"/>
</dbReference>
<dbReference type="Gene3D" id="1.50.10.20">
    <property type="match status" value="2"/>
</dbReference>
<evidence type="ECO:0008006" key="5">
    <source>
        <dbReference type="Google" id="ProtNLM"/>
    </source>
</evidence>
<dbReference type="AlphaFoldDB" id="A0A517ZRS1"/>
<protein>
    <recommendedName>
        <fullName evidence="5">Squalene cyclase C-terminal domain-containing protein</fullName>
    </recommendedName>
</protein>
<reference evidence="3 4" key="1">
    <citation type="submission" date="2019-02" db="EMBL/GenBank/DDBJ databases">
        <title>Deep-cultivation of Planctomycetes and their phenomic and genomic characterization uncovers novel biology.</title>
        <authorList>
            <person name="Wiegand S."/>
            <person name="Jogler M."/>
            <person name="Boedeker C."/>
            <person name="Pinto D."/>
            <person name="Vollmers J."/>
            <person name="Rivas-Marin E."/>
            <person name="Kohn T."/>
            <person name="Peeters S.H."/>
            <person name="Heuer A."/>
            <person name="Rast P."/>
            <person name="Oberbeckmann S."/>
            <person name="Bunk B."/>
            <person name="Jeske O."/>
            <person name="Meyerdierks A."/>
            <person name="Storesund J.E."/>
            <person name="Kallscheuer N."/>
            <person name="Luecker S."/>
            <person name="Lage O.M."/>
            <person name="Pohl T."/>
            <person name="Merkel B.J."/>
            <person name="Hornburger P."/>
            <person name="Mueller R.-W."/>
            <person name="Bruemmer F."/>
            <person name="Labrenz M."/>
            <person name="Spormann A.M."/>
            <person name="Op den Camp H."/>
            <person name="Overmann J."/>
            <person name="Amann R."/>
            <person name="Jetten M.S.M."/>
            <person name="Mascher T."/>
            <person name="Medema M.H."/>
            <person name="Devos D.P."/>
            <person name="Kaster A.-K."/>
            <person name="Ovreas L."/>
            <person name="Rohde M."/>
            <person name="Galperin M.Y."/>
            <person name="Jogler C."/>
        </authorList>
    </citation>
    <scope>NUCLEOTIDE SEQUENCE [LARGE SCALE GENOMIC DNA]</scope>
    <source>
        <strain evidence="3 4">Mal52</strain>
    </source>
</reference>
<accession>A0A517ZRS1</accession>
<feature type="transmembrane region" description="Helical" evidence="2">
    <location>
        <begin position="21"/>
        <end position="41"/>
    </location>
</feature>
<evidence type="ECO:0000256" key="2">
    <source>
        <dbReference type="SAM" id="Phobius"/>
    </source>
</evidence>
<feature type="region of interest" description="Disordered" evidence="1">
    <location>
        <begin position="164"/>
        <end position="349"/>
    </location>
</feature>
<dbReference type="Proteomes" id="UP000319383">
    <property type="component" value="Chromosome"/>
</dbReference>
<evidence type="ECO:0000313" key="4">
    <source>
        <dbReference type="Proteomes" id="UP000319383"/>
    </source>
</evidence>
<name>A0A517ZRS1_9PLAN</name>
<dbReference type="RefSeq" id="WP_145377484.1">
    <property type="nucleotide sequence ID" value="NZ_CP036276.1"/>
</dbReference>
<keyword evidence="2" id="KW-0472">Membrane</keyword>
<evidence type="ECO:0000256" key="1">
    <source>
        <dbReference type="SAM" id="MobiDB-lite"/>
    </source>
</evidence>
<dbReference type="EMBL" id="CP036276">
    <property type="protein sequence ID" value="QDU45115.1"/>
    <property type="molecule type" value="Genomic_DNA"/>
</dbReference>
<keyword evidence="2" id="KW-0812">Transmembrane</keyword>
<sequence length="744" mass="82250">MSATIFTELENWLPSLSSNNWLLNGAWVALGLATVILAFMFITGHGNARQVRISLMISIIAHCALALGTDKIPIAGADIRVKPKEPSFEIEQLVFTAIDDQQQVADPNAPAWDALTPTPLPATQRQSYEDATEELPEIAREEQSLQDPETVALADVPDEMPEDQLEIPRAESSVPATERTADGTQLDNYEETVESRPDLDIPTPRSGERRPEDQGVAKSEIERESRRGRTEDPTANLRESQRMEVADATTDPTSQLQRGPNSEAANRRNADAAETLSADDPGAQTAQRREEVGKGRPKSKAFTRRDNPGTPPSTPGLDDDVERNPRPESDDEPDTRLATREGGPQPISEDAKLRLTRTETTRSGDQRRVARLPATYQLRNVDNRERVAIRHGATTASEEAVEDSLQWLAAHQSAAGFWDANGFTENCPTGGDVCWGLAGLKGHQGSEKDNVPKSGVQADSGLTGLAVLAFLGAGYTHEEGIYADQVDHALRWLIRQQDGDGFLGGNATHYAKMYCHGMATIALGEAYGMTQDPTLREPLEKAIAFIVGRQNPKDGGWRYTPGKLGDVSMFGWQLMALKSAETAGLTFPAETRSLTINFLVRHSRGKKRGLSAYRLDDKVTPAMTAEALFCKQVLGIKRENSQSAAAVEYLMQHLPKQSEQNLYYWYYGTLAMFQYGGEPWEQWNERVRETLVETQRKDGHATGSWDPRPPWGDYGGRIYSTVLSTLCLEVYYRFLPMYRAGDTE</sequence>